<dbReference type="PROSITE" id="PS51257">
    <property type="entry name" value="PROKAR_LIPOPROTEIN"/>
    <property type="match status" value="1"/>
</dbReference>
<protein>
    <submittedName>
        <fullName evidence="1">Lipoprotein, putative</fullName>
    </submittedName>
</protein>
<accession>A1ZJL1</accession>
<dbReference type="EMBL" id="AAWS01000011">
    <property type="protein sequence ID" value="EAY29314.1"/>
    <property type="molecule type" value="Genomic_DNA"/>
</dbReference>
<dbReference type="RefSeq" id="WP_002696284.1">
    <property type="nucleotide sequence ID" value="NZ_AAWS01000011.1"/>
</dbReference>
<sequence length="239" mass="27916">MKKYMYIGTICLLMLAGGCGTRQVKEQLGKIHCNNGTIQLRTASYHNQKDHKLYIQIDLMYNGKVVSQNIGRKGIPMAKADKEVKFMKVNHKSESGLNIYIDPHQLPRDKFNQLVRCIQLNEQKLVSLINEVPNQHISKQDFKERQSINTLVYGNYDDMGQLFYVGKHLDQPLHVYVAIDGTCQLRNNDEWHLLGRVFEGYLDISEVHYNRIKNYQSRKGVRLADYLRLRNIKVVYEDR</sequence>
<name>A1ZJL1_MICM2</name>
<comment type="caution">
    <text evidence="1">The sequence shown here is derived from an EMBL/GenBank/DDBJ whole genome shotgun (WGS) entry which is preliminary data.</text>
</comment>
<evidence type="ECO:0000313" key="2">
    <source>
        <dbReference type="Proteomes" id="UP000004095"/>
    </source>
</evidence>
<proteinExistence type="predicted"/>
<reference evidence="1 2" key="1">
    <citation type="submission" date="2007-01" db="EMBL/GenBank/DDBJ databases">
        <authorList>
            <person name="Haygood M."/>
            <person name="Podell S."/>
            <person name="Anderson C."/>
            <person name="Hopkinson B."/>
            <person name="Roe K."/>
            <person name="Barbeau K."/>
            <person name="Gaasterland T."/>
            <person name="Ferriera S."/>
            <person name="Johnson J."/>
            <person name="Kravitz S."/>
            <person name="Beeson K."/>
            <person name="Sutton G."/>
            <person name="Rogers Y.-H."/>
            <person name="Friedman R."/>
            <person name="Frazier M."/>
            <person name="Venter J.C."/>
        </authorList>
    </citation>
    <scope>NUCLEOTIDE SEQUENCE [LARGE SCALE GENOMIC DNA]</scope>
    <source>
        <strain evidence="1 2">ATCC 23134</strain>
    </source>
</reference>
<gene>
    <name evidence="1" type="ORF">M23134_01368</name>
</gene>
<keyword evidence="1" id="KW-0449">Lipoprotein</keyword>
<keyword evidence="2" id="KW-1185">Reference proteome</keyword>
<dbReference type="Proteomes" id="UP000004095">
    <property type="component" value="Unassembled WGS sequence"/>
</dbReference>
<organism evidence="1 2">
    <name type="scientific">Microscilla marina ATCC 23134</name>
    <dbReference type="NCBI Taxonomy" id="313606"/>
    <lineage>
        <taxon>Bacteria</taxon>
        <taxon>Pseudomonadati</taxon>
        <taxon>Bacteroidota</taxon>
        <taxon>Cytophagia</taxon>
        <taxon>Cytophagales</taxon>
        <taxon>Microscillaceae</taxon>
        <taxon>Microscilla</taxon>
    </lineage>
</organism>
<evidence type="ECO:0000313" key="1">
    <source>
        <dbReference type="EMBL" id="EAY29314.1"/>
    </source>
</evidence>
<dbReference type="AlphaFoldDB" id="A1ZJL1"/>